<protein>
    <submittedName>
        <fullName evidence="1">Uncharacterized protein</fullName>
    </submittedName>
</protein>
<sequence>MAATETSVSQPARSMCRALCWDVATLPAGGALSISVAEAAEGFDIDRRLLSVRRHSLLTPT</sequence>
<evidence type="ECO:0000313" key="1">
    <source>
        <dbReference type="EMBL" id="QEX21866.1"/>
    </source>
</evidence>
<proteinExistence type="predicted"/>
<dbReference type="KEGG" id="hadh:FRZ61_17950"/>
<keyword evidence="2" id="KW-1185">Reference proteome</keyword>
<dbReference type="EMBL" id="CP042582">
    <property type="protein sequence ID" value="QEX21866.1"/>
    <property type="molecule type" value="Genomic_DNA"/>
</dbReference>
<dbReference type="AlphaFoldDB" id="A0A5J6N4M6"/>
<evidence type="ECO:0000313" key="2">
    <source>
        <dbReference type="Proteomes" id="UP000325797"/>
    </source>
</evidence>
<dbReference type="Proteomes" id="UP000325797">
    <property type="component" value="Chromosome"/>
</dbReference>
<name>A0A5J6N4M6_9PROT</name>
<accession>A0A5J6N4M6</accession>
<gene>
    <name evidence="1" type="ORF">FRZ61_17950</name>
</gene>
<reference evidence="1 2" key="1">
    <citation type="submission" date="2019-08" db="EMBL/GenBank/DDBJ databases">
        <title>Hyperibacter terrae gen. nov., sp. nov. and Hyperibacter viscosus sp. nov., two new members in the family Rhodospirillaceae isolated from the rhizosphere of Hypericum perforatum.</title>
        <authorList>
            <person name="Noviana Z."/>
        </authorList>
    </citation>
    <scope>NUCLEOTIDE SEQUENCE [LARGE SCALE GENOMIC DNA]</scope>
    <source>
        <strain evidence="1 2">R5959</strain>
    </source>
</reference>
<organism evidence="1 2">
    <name type="scientific">Hypericibacter adhaerens</name>
    <dbReference type="NCBI Taxonomy" id="2602016"/>
    <lineage>
        <taxon>Bacteria</taxon>
        <taxon>Pseudomonadati</taxon>
        <taxon>Pseudomonadota</taxon>
        <taxon>Alphaproteobacteria</taxon>
        <taxon>Rhodospirillales</taxon>
        <taxon>Dongiaceae</taxon>
        <taxon>Hypericibacter</taxon>
    </lineage>
</organism>